<dbReference type="GO" id="GO:0071973">
    <property type="term" value="P:bacterial-type flagellum-dependent cell motility"/>
    <property type="evidence" value="ECO:0007669"/>
    <property type="project" value="TreeGrafter"/>
</dbReference>
<organism evidence="1">
    <name type="scientific">marine metagenome</name>
    <dbReference type="NCBI Taxonomy" id="408172"/>
    <lineage>
        <taxon>unclassified sequences</taxon>
        <taxon>metagenomes</taxon>
        <taxon>ecological metagenomes</taxon>
    </lineage>
</organism>
<evidence type="ECO:0000313" key="1">
    <source>
        <dbReference type="EMBL" id="SVA67122.1"/>
    </source>
</evidence>
<dbReference type="GO" id="GO:0009421">
    <property type="term" value="C:bacterial-type flagellum filament cap"/>
    <property type="evidence" value="ECO:0007669"/>
    <property type="project" value="InterPro"/>
</dbReference>
<dbReference type="AlphaFoldDB" id="A0A381XRJ2"/>
<protein>
    <recommendedName>
        <fullName evidence="2">Flagellar hook-associated protein 2 C-terminal domain-containing protein</fullName>
    </recommendedName>
</protein>
<gene>
    <name evidence="1" type="ORF">METZ01_LOCUS119976</name>
</gene>
<dbReference type="PANTHER" id="PTHR30288:SF0">
    <property type="entry name" value="FLAGELLAR HOOK-ASSOCIATED PROTEIN 2"/>
    <property type="match status" value="1"/>
</dbReference>
<sequence length="621" mass="68411">MEVSGTSNSFLFTSPFTVSGGNKATVSEAKDDLNSGGQPRPGIKDLVFQSLNIVGRRVPVFEGGGPLAGFRLGNAVNVVTEKSERNKFPIADDIERNSRFSDLKVERLSSLRASLQTLRSTVNVFRNNGAFNLNAADSSREDLVKIQAGKTSPTGRFTVAPTRKMVSSTLASDEQSTPIEAIGLSGNFYVNGFKISVETTDSIFELRDKINRGEDTNNNGKLDGVEDINNNGTLDVISFSASEFGGGFYLTEDRNGNGELDPDEDTIDNDRLDGGTIESGVKASVVNNRLILSSLAGGSTKIDLRDDDNILLQLGFFELNLKGLPIQKELQFDADQLLVRFPAINLNVTPRPALVEVDRSFAEPETIESDFNEFTNISEDAIITALEASARKSNIQVFFDATNAIDQIKTFFNQFNDSLRQINDVLSQSKEFSKDKEIQNIRNDLTIQPQEKTRIIEKRNEEIDIFRVTSENLQEIGFGVVNTEKKTVQELSTSIALADILDGPTSPFSNTTKDIATRLNSAGIRTSNDNTFVVDEPRLKKALEVNAEETLKIFTDEEAGILPLLSKQLENLLRENIGDLDQKINQVVIQTKTPSLPLEKLHKFTEVSRLNQTVKNLIAVV</sequence>
<proteinExistence type="predicted"/>
<dbReference type="GO" id="GO:0007155">
    <property type="term" value="P:cell adhesion"/>
    <property type="evidence" value="ECO:0007669"/>
    <property type="project" value="InterPro"/>
</dbReference>
<evidence type="ECO:0008006" key="2">
    <source>
        <dbReference type="Google" id="ProtNLM"/>
    </source>
</evidence>
<accession>A0A381XRJ2</accession>
<dbReference type="PANTHER" id="PTHR30288">
    <property type="entry name" value="FLAGELLAR CAP/ASSEMBLY PROTEIN FLID"/>
    <property type="match status" value="1"/>
</dbReference>
<reference evidence="1" key="1">
    <citation type="submission" date="2018-05" db="EMBL/GenBank/DDBJ databases">
        <authorList>
            <person name="Lanie J.A."/>
            <person name="Ng W.-L."/>
            <person name="Kazmierczak K.M."/>
            <person name="Andrzejewski T.M."/>
            <person name="Davidsen T.M."/>
            <person name="Wayne K.J."/>
            <person name="Tettelin H."/>
            <person name="Glass J.I."/>
            <person name="Rusch D."/>
            <person name="Podicherti R."/>
            <person name="Tsui H.-C.T."/>
            <person name="Winkler M.E."/>
        </authorList>
    </citation>
    <scope>NUCLEOTIDE SEQUENCE</scope>
</reference>
<name>A0A381XRJ2_9ZZZZ</name>
<dbReference type="InterPro" id="IPR040026">
    <property type="entry name" value="FliD"/>
</dbReference>
<dbReference type="EMBL" id="UINC01016048">
    <property type="protein sequence ID" value="SVA67122.1"/>
    <property type="molecule type" value="Genomic_DNA"/>
</dbReference>